<dbReference type="Pfam" id="PF02602">
    <property type="entry name" value="HEM4"/>
    <property type="match status" value="1"/>
</dbReference>
<dbReference type="Gene3D" id="3.40.190.10">
    <property type="entry name" value="Periplasmic binding protein-like II"/>
    <property type="match status" value="2"/>
</dbReference>
<evidence type="ECO:0000256" key="8">
    <source>
        <dbReference type="SAM" id="MobiDB-lite"/>
    </source>
</evidence>
<dbReference type="SUPFAM" id="SSF53850">
    <property type="entry name" value="Periplasmic binding protein-like II"/>
    <property type="match status" value="1"/>
</dbReference>
<feature type="compositionally biased region" description="Low complexity" evidence="8">
    <location>
        <begin position="246"/>
        <end position="259"/>
    </location>
</feature>
<evidence type="ECO:0000256" key="3">
    <source>
        <dbReference type="ARBA" id="ARBA00011245"/>
    </source>
</evidence>
<evidence type="ECO:0000259" key="9">
    <source>
        <dbReference type="Pfam" id="PF01379"/>
    </source>
</evidence>
<dbReference type="HAMAP" id="MF_00260">
    <property type="entry name" value="Porphobil_deam"/>
    <property type="match status" value="1"/>
</dbReference>
<dbReference type="Pfam" id="PF01379">
    <property type="entry name" value="Porphobil_deam"/>
    <property type="match status" value="1"/>
</dbReference>
<dbReference type="EC" id="2.5.1.61" evidence="7"/>
<dbReference type="CDD" id="cd06578">
    <property type="entry name" value="HemD"/>
    <property type="match status" value="1"/>
</dbReference>
<comment type="similarity">
    <text evidence="2 7">Belongs to the HMBS family.</text>
</comment>
<protein>
    <recommendedName>
        <fullName evidence="7">Porphobilinogen deaminase</fullName>
        <shortName evidence="7">PBG</shortName>
        <ecNumber evidence="7">2.5.1.61</ecNumber>
    </recommendedName>
    <alternativeName>
        <fullName evidence="7">Hydroxymethylbilane synthase</fullName>
        <shortName evidence="7">HMBS</shortName>
    </alternativeName>
    <alternativeName>
        <fullName evidence="7">Pre-uroporphyrinogen synthase</fullName>
    </alternativeName>
</protein>
<evidence type="ECO:0000313" key="12">
    <source>
        <dbReference type="EMBL" id="RMB59838.1"/>
    </source>
</evidence>
<evidence type="ECO:0000259" key="10">
    <source>
        <dbReference type="Pfam" id="PF02602"/>
    </source>
</evidence>
<dbReference type="AlphaFoldDB" id="A0A3M0G5J5"/>
<dbReference type="GO" id="GO:0004852">
    <property type="term" value="F:uroporphyrinogen-III synthase activity"/>
    <property type="evidence" value="ECO:0007669"/>
    <property type="project" value="InterPro"/>
</dbReference>
<evidence type="ECO:0000313" key="13">
    <source>
        <dbReference type="Proteomes" id="UP000275256"/>
    </source>
</evidence>
<name>A0A3M0G5J5_9ACTN</name>
<gene>
    <name evidence="7" type="primary">hemC</name>
    <name evidence="12" type="ORF">EAX62_08840</name>
</gene>
<dbReference type="InterPro" id="IPR000860">
    <property type="entry name" value="HemC"/>
</dbReference>
<dbReference type="Proteomes" id="UP000275256">
    <property type="component" value="Unassembled WGS sequence"/>
</dbReference>
<feature type="compositionally biased region" description="Polar residues" evidence="8">
    <location>
        <begin position="261"/>
        <end position="270"/>
    </location>
</feature>
<evidence type="ECO:0000256" key="6">
    <source>
        <dbReference type="ARBA" id="ARBA00048169"/>
    </source>
</evidence>
<feature type="domain" description="Tetrapyrrole biosynthesis uroporphyrinogen III synthase" evidence="10">
    <location>
        <begin position="396"/>
        <end position="596"/>
    </location>
</feature>
<dbReference type="GO" id="GO:0004418">
    <property type="term" value="F:hydroxymethylbilane synthase activity"/>
    <property type="evidence" value="ECO:0007669"/>
    <property type="project" value="UniProtKB-UniRule"/>
</dbReference>
<dbReference type="GO" id="GO:0005737">
    <property type="term" value="C:cytoplasm"/>
    <property type="evidence" value="ECO:0007669"/>
    <property type="project" value="UniProtKB-UniRule"/>
</dbReference>
<comment type="catalytic activity">
    <reaction evidence="6 7">
        <text>4 porphobilinogen + H2O = hydroxymethylbilane + 4 NH4(+)</text>
        <dbReference type="Rhea" id="RHEA:13185"/>
        <dbReference type="ChEBI" id="CHEBI:15377"/>
        <dbReference type="ChEBI" id="CHEBI:28938"/>
        <dbReference type="ChEBI" id="CHEBI:57845"/>
        <dbReference type="ChEBI" id="CHEBI:58126"/>
        <dbReference type="EC" id="2.5.1.61"/>
    </reaction>
</comment>
<dbReference type="EMBL" id="REFW01000002">
    <property type="protein sequence ID" value="RMB59838.1"/>
    <property type="molecule type" value="Genomic_DNA"/>
</dbReference>
<keyword evidence="5 7" id="KW-0627">Porphyrin biosynthesis</keyword>
<dbReference type="FunFam" id="3.40.190.10:FF:000005">
    <property type="entry name" value="Porphobilinogen deaminase"/>
    <property type="match status" value="1"/>
</dbReference>
<dbReference type="InterPro" id="IPR022419">
    <property type="entry name" value="Porphobilin_deaminase_cofac_BS"/>
</dbReference>
<dbReference type="NCBIfam" id="TIGR00212">
    <property type="entry name" value="hemC"/>
    <property type="match status" value="1"/>
</dbReference>
<dbReference type="OrthoDB" id="9810298at2"/>
<dbReference type="Pfam" id="PF03900">
    <property type="entry name" value="Porphobil_deamC"/>
    <property type="match status" value="1"/>
</dbReference>
<sequence>MKLRLGTRGSTLAVTQSTHVADALRALGHEVELVRIRTHGDKARGSLLAMAGLGVFAAELRRALLEGECDFAVHSLKDLPVDGVPGLLVAAIPEREDPRDALCSRDDRRLAELAPGARVGTGSPRRIAQLRGIRPDLDYVDIRGNIDTRLSRVAPGDLDAVVLAAAGLNRLGLHDRISEILDILPSPGQGALALECRRDNRAVIEVLELLDHADTRTAVTAERALLKALGGGCAAPIAALGTPAQSVGGSSSTRTVGAGQPSASLSAGPSARTLSVRNVVAGASEGDQPDTPHLTGGVFALDGSRNLILSVSVSTPEAAGQWMAQELVIRGAGDICDISAARESRLEDLHDDAPETTQGNIFRDIREDAHAGGDLWPRGTQLRSASVFLPREEGGLSAAIEAAGPSVFCEPLIQRRTLPVRGTLAGADWVAITSARTVDTLIEIGWRIPEGARVAAVGAATARALEAAGHTVDLVPDGPSSAADLLRVFPEGTGRVVIPGSALSSTELVDGLRHKGWDAQALPIYTVDPVHAPSPDLWDRWSAGEFDAVVVTSGSIARAIDDLLGWPPATRVLAFGQPTAMVLAKLGVPNAVVSSQDPDSVVGALTDILTKGQA</sequence>
<dbReference type="InterPro" id="IPR003754">
    <property type="entry name" value="4pyrrol_synth_uPrphyn_synth"/>
</dbReference>
<dbReference type="Gene3D" id="3.40.50.10090">
    <property type="match status" value="2"/>
</dbReference>
<evidence type="ECO:0000259" key="11">
    <source>
        <dbReference type="Pfam" id="PF03900"/>
    </source>
</evidence>
<feature type="domain" description="Porphobilinogen deaminase N-terminal" evidence="9">
    <location>
        <begin position="3"/>
        <end position="204"/>
    </location>
</feature>
<dbReference type="InterPro" id="IPR036108">
    <property type="entry name" value="4pyrrol_syn_uPrphyn_synt_sf"/>
</dbReference>
<evidence type="ECO:0000256" key="5">
    <source>
        <dbReference type="ARBA" id="ARBA00023244"/>
    </source>
</evidence>
<evidence type="ECO:0000256" key="4">
    <source>
        <dbReference type="ARBA" id="ARBA00022679"/>
    </source>
</evidence>
<feature type="region of interest" description="Disordered" evidence="8">
    <location>
        <begin position="244"/>
        <end position="270"/>
    </location>
</feature>
<dbReference type="InterPro" id="IPR036803">
    <property type="entry name" value="Porphobilinogen_deaminase_C_sf"/>
</dbReference>
<comment type="miscellaneous">
    <text evidence="7">The porphobilinogen subunits are added to the dipyrromethane group.</text>
</comment>
<dbReference type="Gene3D" id="3.30.160.40">
    <property type="entry name" value="Porphobilinogen deaminase, C-terminal domain"/>
    <property type="match status" value="1"/>
</dbReference>
<dbReference type="InterPro" id="IPR022418">
    <property type="entry name" value="Porphobilinogen_deaminase_C"/>
</dbReference>
<dbReference type="PANTHER" id="PTHR11557:SF0">
    <property type="entry name" value="PORPHOBILINOGEN DEAMINASE"/>
    <property type="match status" value="1"/>
</dbReference>
<reference evidence="12 13" key="1">
    <citation type="submission" date="2018-10" db="EMBL/GenBank/DDBJ databases">
        <title>Tessaracoccus antarcticuss sp. nov., isolated from sediment.</title>
        <authorList>
            <person name="Zhou L.Y."/>
            <person name="Du Z.J."/>
        </authorList>
    </citation>
    <scope>NUCLEOTIDE SEQUENCE [LARGE SCALE GENOMIC DNA]</scope>
    <source>
        <strain evidence="12 13">JDX10</strain>
    </source>
</reference>
<dbReference type="PROSITE" id="PS00533">
    <property type="entry name" value="PORPHOBILINOGEN_DEAM"/>
    <property type="match status" value="1"/>
</dbReference>
<dbReference type="InterPro" id="IPR022417">
    <property type="entry name" value="Porphobilin_deaminase_N"/>
</dbReference>
<dbReference type="SUPFAM" id="SSF69618">
    <property type="entry name" value="HemD-like"/>
    <property type="match status" value="1"/>
</dbReference>
<dbReference type="PANTHER" id="PTHR11557">
    <property type="entry name" value="PORPHOBILINOGEN DEAMINASE"/>
    <property type="match status" value="1"/>
</dbReference>
<organism evidence="12 13">
    <name type="scientific">Tessaracoccus antarcticus</name>
    <dbReference type="NCBI Taxonomy" id="2479848"/>
    <lineage>
        <taxon>Bacteria</taxon>
        <taxon>Bacillati</taxon>
        <taxon>Actinomycetota</taxon>
        <taxon>Actinomycetes</taxon>
        <taxon>Propionibacteriales</taxon>
        <taxon>Propionibacteriaceae</taxon>
        <taxon>Tessaracoccus</taxon>
    </lineage>
</organism>
<feature type="modified residue" description="S-(dipyrrolylmethanemethyl)cysteine" evidence="7">
    <location>
        <position position="233"/>
    </location>
</feature>
<comment type="caution">
    <text evidence="12">The sequence shown here is derived from an EMBL/GenBank/DDBJ whole genome shotgun (WGS) entry which is preliminary data.</text>
</comment>
<dbReference type="PRINTS" id="PR00151">
    <property type="entry name" value="PORPHBDMNASE"/>
</dbReference>
<keyword evidence="4 7" id="KW-0808">Transferase</keyword>
<keyword evidence="13" id="KW-1185">Reference proteome</keyword>
<feature type="domain" description="Porphobilinogen deaminase C-terminal" evidence="11">
    <location>
        <begin position="218"/>
        <end position="242"/>
    </location>
</feature>
<evidence type="ECO:0000256" key="2">
    <source>
        <dbReference type="ARBA" id="ARBA00005638"/>
    </source>
</evidence>
<comment type="subunit">
    <text evidence="3 7">Monomer.</text>
</comment>
<evidence type="ECO:0000256" key="1">
    <source>
        <dbReference type="ARBA" id="ARBA00002869"/>
    </source>
</evidence>
<evidence type="ECO:0000256" key="7">
    <source>
        <dbReference type="HAMAP-Rule" id="MF_00260"/>
    </source>
</evidence>
<proteinExistence type="inferred from homology"/>
<accession>A0A3M0G5J5</accession>
<dbReference type="SUPFAM" id="SSF54782">
    <property type="entry name" value="Porphobilinogen deaminase (hydroxymethylbilane synthase), C-terminal domain"/>
    <property type="match status" value="1"/>
</dbReference>
<dbReference type="GO" id="GO:0006782">
    <property type="term" value="P:protoporphyrinogen IX biosynthetic process"/>
    <property type="evidence" value="ECO:0007669"/>
    <property type="project" value="UniProtKB-UniRule"/>
</dbReference>
<comment type="cofactor">
    <cofactor evidence="7">
        <name>dipyrromethane</name>
        <dbReference type="ChEBI" id="CHEBI:60342"/>
    </cofactor>
    <text evidence="7">Binds 1 dipyrromethane group covalently.</text>
</comment>
<comment type="function">
    <text evidence="1 7">Tetrapolymerization of the monopyrrole PBG into the hydroxymethylbilane pre-uroporphyrinogen in several discrete steps.</text>
</comment>